<gene>
    <name evidence="3" type="ORF">MNBD_NITROSPIRAE01-669</name>
</gene>
<dbReference type="Pfam" id="PF13439">
    <property type="entry name" value="Glyco_transf_4"/>
    <property type="match status" value="1"/>
</dbReference>
<dbReference type="GO" id="GO:0016757">
    <property type="term" value="F:glycosyltransferase activity"/>
    <property type="evidence" value="ECO:0007669"/>
    <property type="project" value="InterPro"/>
</dbReference>
<dbReference type="Gene3D" id="3.40.50.2000">
    <property type="entry name" value="Glycogen Phosphorylase B"/>
    <property type="match status" value="2"/>
</dbReference>
<dbReference type="InterPro" id="IPR028098">
    <property type="entry name" value="Glyco_trans_4-like_N"/>
</dbReference>
<sequence>MNILELCLSPSLGGLELYMYRSALHLSETDNVSVVINDAGKLKAFFEREGLLFSSEKTAFHPFPMLAAKRLARRIDQCQIDVIHMHWGKDLALAALSKWFSKSKPRLVYTRQMKMTRSKDDFYHNFLYGQMDLMLCITDKLAAEAQQFLYDEYAEKIKRLYYGVDAPSRLLTQAERLILRQEFGLKRDDFLVGLFGRIEENKRQHLLVDVIALAKKKETALRILIVGHAMKGPYLENLKTRVADEDLKNEVIFKGFVDRPQDWMQACDCVVLATEEETFGLVLIEAMRVGVPVVGTNRGGVPEIIEHELTGLLFEPDDIEGLYQCLLSLKTDEDLRKKIAEAGEKKAARLFATEGHFLQLREHFKG</sequence>
<dbReference type="Pfam" id="PF00534">
    <property type="entry name" value="Glycos_transf_1"/>
    <property type="match status" value="1"/>
</dbReference>
<name>A0A3B1CIR6_9ZZZZ</name>
<feature type="domain" description="Glycosyltransferase subfamily 4-like N-terminal" evidence="2">
    <location>
        <begin position="13"/>
        <end position="165"/>
    </location>
</feature>
<accession>A0A3B1CIR6</accession>
<reference evidence="3" key="1">
    <citation type="submission" date="2018-06" db="EMBL/GenBank/DDBJ databases">
        <authorList>
            <person name="Zhirakovskaya E."/>
        </authorList>
    </citation>
    <scope>NUCLEOTIDE SEQUENCE</scope>
</reference>
<keyword evidence="3" id="KW-0808">Transferase</keyword>
<dbReference type="PANTHER" id="PTHR45947">
    <property type="entry name" value="SULFOQUINOVOSYL TRANSFERASE SQD2"/>
    <property type="match status" value="1"/>
</dbReference>
<dbReference type="InterPro" id="IPR001296">
    <property type="entry name" value="Glyco_trans_1"/>
</dbReference>
<evidence type="ECO:0000259" key="1">
    <source>
        <dbReference type="Pfam" id="PF00534"/>
    </source>
</evidence>
<organism evidence="3">
    <name type="scientific">hydrothermal vent metagenome</name>
    <dbReference type="NCBI Taxonomy" id="652676"/>
    <lineage>
        <taxon>unclassified sequences</taxon>
        <taxon>metagenomes</taxon>
        <taxon>ecological metagenomes</taxon>
    </lineage>
</organism>
<proteinExistence type="predicted"/>
<evidence type="ECO:0000259" key="2">
    <source>
        <dbReference type="Pfam" id="PF13439"/>
    </source>
</evidence>
<dbReference type="SUPFAM" id="SSF53756">
    <property type="entry name" value="UDP-Glycosyltransferase/glycogen phosphorylase"/>
    <property type="match status" value="1"/>
</dbReference>
<dbReference type="PANTHER" id="PTHR45947:SF3">
    <property type="entry name" value="SULFOQUINOVOSYL TRANSFERASE SQD2"/>
    <property type="match status" value="1"/>
</dbReference>
<protein>
    <submittedName>
        <fullName evidence="3">Putative glycosyltransferase - possibly involved in cell wall localization and side chain formation of rhamnose-glucose polysaccharide</fullName>
    </submittedName>
</protein>
<dbReference type="InterPro" id="IPR050194">
    <property type="entry name" value="Glycosyltransferase_grp1"/>
</dbReference>
<dbReference type="AlphaFoldDB" id="A0A3B1CIR6"/>
<dbReference type="EMBL" id="UOGF01000060">
    <property type="protein sequence ID" value="VAX30366.1"/>
    <property type="molecule type" value="Genomic_DNA"/>
</dbReference>
<evidence type="ECO:0000313" key="3">
    <source>
        <dbReference type="EMBL" id="VAX30366.1"/>
    </source>
</evidence>
<feature type="domain" description="Glycosyl transferase family 1" evidence="1">
    <location>
        <begin position="179"/>
        <end position="345"/>
    </location>
</feature>
<dbReference type="CDD" id="cd03801">
    <property type="entry name" value="GT4_PimA-like"/>
    <property type="match status" value="1"/>
</dbReference>